<keyword evidence="1" id="KW-0472">Membrane</keyword>
<name>A0A9D1LZ66_9FIRM</name>
<reference evidence="2" key="2">
    <citation type="journal article" date="2021" name="PeerJ">
        <title>Extensive microbial diversity within the chicken gut microbiome revealed by metagenomics and culture.</title>
        <authorList>
            <person name="Gilroy R."/>
            <person name="Ravi A."/>
            <person name="Getino M."/>
            <person name="Pursley I."/>
            <person name="Horton D.L."/>
            <person name="Alikhan N.F."/>
            <person name="Baker D."/>
            <person name="Gharbi K."/>
            <person name="Hall N."/>
            <person name="Watson M."/>
            <person name="Adriaenssens E.M."/>
            <person name="Foster-Nyarko E."/>
            <person name="Jarju S."/>
            <person name="Secka A."/>
            <person name="Antonio M."/>
            <person name="Oren A."/>
            <person name="Chaudhuri R.R."/>
            <person name="La Ragione R."/>
            <person name="Hildebrand F."/>
            <person name="Pallen M.J."/>
        </authorList>
    </citation>
    <scope>NUCLEOTIDE SEQUENCE</scope>
    <source>
        <strain evidence="2">ChiGjej1B1-1684</strain>
    </source>
</reference>
<evidence type="ECO:0000256" key="1">
    <source>
        <dbReference type="SAM" id="Phobius"/>
    </source>
</evidence>
<organism evidence="2 3">
    <name type="scientific">Candidatus Limousia pullorum</name>
    <dbReference type="NCBI Taxonomy" id="2840860"/>
    <lineage>
        <taxon>Bacteria</taxon>
        <taxon>Bacillati</taxon>
        <taxon>Bacillota</taxon>
        <taxon>Clostridia</taxon>
        <taxon>Eubacteriales</taxon>
        <taxon>Oscillospiraceae</taxon>
        <taxon>Oscillospiraceae incertae sedis</taxon>
        <taxon>Candidatus Limousia</taxon>
    </lineage>
</organism>
<feature type="transmembrane region" description="Helical" evidence="1">
    <location>
        <begin position="36"/>
        <end position="54"/>
    </location>
</feature>
<dbReference type="PANTHER" id="PTHR38450:SF2">
    <property type="entry name" value="STAGE V SPORULATION PROTEIN AEB"/>
    <property type="match status" value="1"/>
</dbReference>
<gene>
    <name evidence="2" type="primary">spoVAE</name>
    <name evidence="2" type="ORF">IAD22_06260</name>
</gene>
<dbReference type="NCBIfam" id="TIGR02839">
    <property type="entry name" value="spore_V_AE"/>
    <property type="match status" value="1"/>
</dbReference>
<dbReference type="EMBL" id="DVNG01000091">
    <property type="protein sequence ID" value="HIU50598.1"/>
    <property type="molecule type" value="Genomic_DNA"/>
</dbReference>
<evidence type="ECO:0000313" key="2">
    <source>
        <dbReference type="EMBL" id="HIU50598.1"/>
    </source>
</evidence>
<protein>
    <submittedName>
        <fullName evidence="2">Stage V sporulation protein AE</fullName>
    </submittedName>
</protein>
<proteinExistence type="predicted"/>
<reference evidence="2" key="1">
    <citation type="submission" date="2020-10" db="EMBL/GenBank/DDBJ databases">
        <authorList>
            <person name="Gilroy R."/>
        </authorList>
    </citation>
    <scope>NUCLEOTIDE SEQUENCE</scope>
    <source>
        <strain evidence="2">ChiGjej1B1-1684</strain>
    </source>
</reference>
<dbReference type="Proteomes" id="UP000824118">
    <property type="component" value="Unassembled WGS sequence"/>
</dbReference>
<dbReference type="Pfam" id="PF03862">
    <property type="entry name" value="SpoVAC_SpoVAEB"/>
    <property type="match status" value="1"/>
</dbReference>
<keyword evidence="1" id="KW-1133">Transmembrane helix</keyword>
<evidence type="ECO:0000313" key="3">
    <source>
        <dbReference type="Proteomes" id="UP000824118"/>
    </source>
</evidence>
<feature type="transmembrane region" description="Helical" evidence="1">
    <location>
        <begin position="86"/>
        <end position="115"/>
    </location>
</feature>
<feature type="transmembrane region" description="Helical" evidence="1">
    <location>
        <begin position="6"/>
        <end position="24"/>
    </location>
</feature>
<accession>A0A9D1LZ66</accession>
<sequence>MNILNLLNAFWVGGLICVIGQILIDKTNLTPARILVGFLIAGMILSAVDIYPYIVDFAGAGATVPLSGFGNVIAQGVKKAVEEQGFFGIFTGALTAGSAGITAAVFFSLLASIFFRSRPK</sequence>
<keyword evidence="1" id="KW-0812">Transmembrane</keyword>
<dbReference type="InterPro" id="IPR014204">
    <property type="entry name" value="Spore_V_AE"/>
</dbReference>
<dbReference type="InterPro" id="IPR005562">
    <property type="entry name" value="SpoVA"/>
</dbReference>
<dbReference type="PANTHER" id="PTHR38450">
    <property type="entry name" value="STAGE V SPORULATION PROTEIN AC-RELATED"/>
    <property type="match status" value="1"/>
</dbReference>
<dbReference type="AlphaFoldDB" id="A0A9D1LZ66"/>
<comment type="caution">
    <text evidence="2">The sequence shown here is derived from an EMBL/GenBank/DDBJ whole genome shotgun (WGS) entry which is preliminary data.</text>
</comment>